<evidence type="ECO:0000313" key="2">
    <source>
        <dbReference type="Proteomes" id="UP000005380"/>
    </source>
</evidence>
<dbReference type="EMBL" id="CP007030">
    <property type="protein sequence ID" value="AHF02275.1"/>
    <property type="molecule type" value="Genomic_DNA"/>
</dbReference>
<dbReference type="AlphaFoldDB" id="W0DUL5"/>
<dbReference type="HOGENOM" id="CLU_3405952_0_0_6"/>
<dbReference type="Proteomes" id="UP000005380">
    <property type="component" value="Chromosome"/>
</dbReference>
<evidence type="ECO:0000313" key="1">
    <source>
        <dbReference type="EMBL" id="AHF02275.1"/>
    </source>
</evidence>
<dbReference type="InParanoid" id="W0DUL5"/>
<reference evidence="1 2" key="1">
    <citation type="submission" date="2013-12" db="EMBL/GenBank/DDBJ databases">
        <authorList>
            <consortium name="DOE Joint Genome Institute"/>
            <person name="Kappler U."/>
            <person name="Huntemann M."/>
            <person name="Han J."/>
            <person name="Chen A."/>
            <person name="Kyrpides N."/>
            <person name="Mavromatis K."/>
            <person name="Markowitz V."/>
            <person name="Palaniappan K."/>
            <person name="Ivanova N."/>
            <person name="Schaumberg A."/>
            <person name="Pati A."/>
            <person name="Liolios K."/>
            <person name="Nordberg H.P."/>
            <person name="Cantor M.N."/>
            <person name="Hua S.X."/>
            <person name="Woyke T."/>
        </authorList>
    </citation>
    <scope>NUCLEOTIDE SEQUENCE [LARGE SCALE GENOMIC DNA]</scope>
    <source>
        <strain evidence="2">AL2</strain>
    </source>
</reference>
<organism evidence="1 2">
    <name type="scientific">Thiomicrospira aerophila AL3</name>
    <dbReference type="NCBI Taxonomy" id="717772"/>
    <lineage>
        <taxon>Bacteria</taxon>
        <taxon>Pseudomonadati</taxon>
        <taxon>Pseudomonadota</taxon>
        <taxon>Gammaproteobacteria</taxon>
        <taxon>Thiotrichales</taxon>
        <taxon>Piscirickettsiaceae</taxon>
        <taxon>Thiomicrospira</taxon>
    </lineage>
</organism>
<name>W0DUL5_9GAMM</name>
<protein>
    <submittedName>
        <fullName evidence="1">Uncharacterized protein</fullName>
    </submittedName>
</protein>
<proteinExistence type="predicted"/>
<dbReference type="KEGG" id="tao:THIAE_05980"/>
<dbReference type="STRING" id="717772.THIAE_05980"/>
<keyword evidence="2" id="KW-1185">Reference proteome</keyword>
<accession>W0DUL5</accession>
<gene>
    <name evidence="1" type="ORF">THIAE_05980</name>
</gene>
<sequence length="30" mass="3556">MKCDMTNDVFADTWFGKAALERMMSEHENF</sequence>